<comment type="similarity">
    <text evidence="1">Belongs to the CdaR family.</text>
</comment>
<evidence type="ECO:0000256" key="1">
    <source>
        <dbReference type="ARBA" id="ARBA00006754"/>
    </source>
</evidence>
<accession>A0A2V2ZKR9</accession>
<reference evidence="3 4" key="1">
    <citation type="submission" date="2018-05" db="EMBL/GenBank/DDBJ databases">
        <title>Freshwater and sediment microbial communities from various areas in North America, analyzing microbe dynamics in response to fracking.</title>
        <authorList>
            <person name="Lamendella R."/>
        </authorList>
    </citation>
    <scope>NUCLEOTIDE SEQUENCE [LARGE SCALE GENOMIC DNA]</scope>
    <source>
        <strain evidence="3 4">15_TX</strain>
    </source>
</reference>
<dbReference type="Pfam" id="PF17853">
    <property type="entry name" value="GGDEF_2"/>
    <property type="match status" value="1"/>
</dbReference>
<gene>
    <name evidence="3" type="ORF">DFO73_11669</name>
</gene>
<dbReference type="EMBL" id="QGTW01000016">
    <property type="protein sequence ID" value="PWW20254.1"/>
    <property type="molecule type" value="Genomic_DNA"/>
</dbReference>
<dbReference type="Pfam" id="PF13185">
    <property type="entry name" value="GAF_2"/>
    <property type="match status" value="1"/>
</dbReference>
<protein>
    <submittedName>
        <fullName evidence="3">GAF domain-containing protein</fullName>
    </submittedName>
</protein>
<dbReference type="SUPFAM" id="SSF55781">
    <property type="entry name" value="GAF domain-like"/>
    <property type="match status" value="1"/>
</dbReference>
<dbReference type="InterPro" id="IPR003018">
    <property type="entry name" value="GAF"/>
</dbReference>
<evidence type="ECO:0000313" key="4">
    <source>
        <dbReference type="Proteomes" id="UP000247150"/>
    </source>
</evidence>
<dbReference type="Pfam" id="PF13556">
    <property type="entry name" value="HTH_30"/>
    <property type="match status" value="1"/>
</dbReference>
<dbReference type="Gene3D" id="3.30.450.40">
    <property type="match status" value="1"/>
</dbReference>
<dbReference type="InterPro" id="IPR051448">
    <property type="entry name" value="CdaR-like_regulators"/>
</dbReference>
<dbReference type="InterPro" id="IPR041522">
    <property type="entry name" value="CdaR_GGDEF"/>
</dbReference>
<dbReference type="InterPro" id="IPR025736">
    <property type="entry name" value="PucR_C-HTH_dom"/>
</dbReference>
<dbReference type="SMART" id="SM00065">
    <property type="entry name" value="GAF"/>
    <property type="match status" value="1"/>
</dbReference>
<dbReference type="OrthoDB" id="143422at2"/>
<evidence type="ECO:0000259" key="2">
    <source>
        <dbReference type="SMART" id="SM00065"/>
    </source>
</evidence>
<dbReference type="AlphaFoldDB" id="A0A2V2ZKR9"/>
<organism evidence="3 4">
    <name type="scientific">Cytobacillus oceanisediminis</name>
    <dbReference type="NCBI Taxonomy" id="665099"/>
    <lineage>
        <taxon>Bacteria</taxon>
        <taxon>Bacillati</taxon>
        <taxon>Bacillota</taxon>
        <taxon>Bacilli</taxon>
        <taxon>Bacillales</taxon>
        <taxon>Bacillaceae</taxon>
        <taxon>Cytobacillus</taxon>
    </lineage>
</organism>
<sequence>MIINLPLIQSFLENLVLDCSYQIWMYTHPNQQWSLISAHGNEAKTPPDTVFTLSKCKQYDIYQGDICTFHIFYYSEDCQIAVCLDGQLNDDAMNYLYYLLYPCYAHYTIQLKEKELDKFIEGVQDITASLDLDELLTKILENVLSVTMAGDAGILWLYDSTIDSLICKAFVGWKDDLKHMRLKIGEGIAGKTFQDGKPRIYQSMTEAVAGMNSMSDENRCYLRASFSPSMETKDCKVTVSVPISVGNQTKGVMMIHQFEREKQITKRDLQLLMGFSAQVAIAIENAYLFTEVKRQNRLLIKRNEVHETLTKLSLQNMGVERISRELEKMLGMPFVFLDFQENEHYPKRNGHPLEFSMEELSKLFSKRTVPANLDKFEAGRIQSYFLYPILVGTICLGGLIVSLERPLTQQDHITLEQGQSVLALELVKKQSLTEVYYKNTHEFFNELLENKEPNLLYAKGLDLGINLNAYMVAAVFKISSYHDLQALATSVHRLVLHIKRMIPQVSKIEFGFNDKATLLLSLSDPAKLQNVLKRFKSILEEWEFNDGPPLCAGIGTPYKGIDSVNKTYSEANKALSYLVSRHRTGMIQYSEIGVNRLFLNQSTEEIKSFRQEVFGPLNTAKAQNSDLENTLLSYIENDRSVLQTAKKLHIHTNTLYHRLKKIEELLHLSLHEPEDILKIQLACYLRSE</sequence>
<dbReference type="PANTHER" id="PTHR33744:SF1">
    <property type="entry name" value="DNA-BINDING TRANSCRIPTIONAL ACTIVATOR ADER"/>
    <property type="match status" value="1"/>
</dbReference>
<dbReference type="PANTHER" id="PTHR33744">
    <property type="entry name" value="CARBOHYDRATE DIACID REGULATOR"/>
    <property type="match status" value="1"/>
</dbReference>
<name>A0A2V2ZKR9_9BACI</name>
<feature type="domain" description="GAF" evidence="2">
    <location>
        <begin position="131"/>
        <end position="293"/>
    </location>
</feature>
<dbReference type="RefSeq" id="WP_110067147.1">
    <property type="nucleotide sequence ID" value="NZ_QGTW01000016.1"/>
</dbReference>
<evidence type="ECO:0000313" key="3">
    <source>
        <dbReference type="EMBL" id="PWW20254.1"/>
    </source>
</evidence>
<dbReference type="Proteomes" id="UP000247150">
    <property type="component" value="Unassembled WGS sequence"/>
</dbReference>
<dbReference type="Gene3D" id="1.10.10.2840">
    <property type="entry name" value="PucR C-terminal helix-turn-helix domain"/>
    <property type="match status" value="1"/>
</dbReference>
<dbReference type="InterPro" id="IPR029016">
    <property type="entry name" value="GAF-like_dom_sf"/>
</dbReference>
<dbReference type="InterPro" id="IPR042070">
    <property type="entry name" value="PucR_C-HTH_sf"/>
</dbReference>
<proteinExistence type="inferred from homology"/>
<comment type="caution">
    <text evidence="3">The sequence shown here is derived from an EMBL/GenBank/DDBJ whole genome shotgun (WGS) entry which is preliminary data.</text>
</comment>